<name>A0A2H9TMH5_9FUNG</name>
<proteinExistence type="predicted"/>
<keyword evidence="3" id="KW-1185">Reference proteome</keyword>
<reference evidence="2 3" key="1">
    <citation type="submission" date="2016-10" db="EMBL/GenBank/DDBJ databases">
        <title>The genome of Paramicrosporidium saccamoebae is the missing link in understanding Cryptomycota and Microsporidia evolution.</title>
        <authorList>
            <person name="Quandt C.A."/>
            <person name="Beaudet D."/>
            <person name="Corsaro D."/>
            <person name="Michel R."/>
            <person name="Corradi N."/>
            <person name="James T."/>
        </authorList>
    </citation>
    <scope>NUCLEOTIDE SEQUENCE [LARGE SCALE GENOMIC DNA]</scope>
    <source>
        <strain evidence="2 3">KSL3</strain>
    </source>
</reference>
<organism evidence="2 3">
    <name type="scientific">Paramicrosporidium saccamoebae</name>
    <dbReference type="NCBI Taxonomy" id="1246581"/>
    <lineage>
        <taxon>Eukaryota</taxon>
        <taxon>Fungi</taxon>
        <taxon>Fungi incertae sedis</taxon>
        <taxon>Cryptomycota</taxon>
        <taxon>Cryptomycota incertae sedis</taxon>
        <taxon>Paramicrosporidium</taxon>
    </lineage>
</organism>
<evidence type="ECO:0000313" key="2">
    <source>
        <dbReference type="EMBL" id="PJF18922.1"/>
    </source>
</evidence>
<feature type="chain" id="PRO_5014172004" evidence="1">
    <location>
        <begin position="20"/>
        <end position="443"/>
    </location>
</feature>
<dbReference type="EMBL" id="MTSL01000095">
    <property type="protein sequence ID" value="PJF18922.1"/>
    <property type="molecule type" value="Genomic_DNA"/>
</dbReference>
<comment type="caution">
    <text evidence="2">The sequence shown here is derived from an EMBL/GenBank/DDBJ whole genome shotgun (WGS) entry which is preliminary data.</text>
</comment>
<protein>
    <submittedName>
        <fullName evidence="2">Uncharacterized protein</fullName>
    </submittedName>
</protein>
<gene>
    <name evidence="2" type="ORF">PSACC_01272</name>
</gene>
<accession>A0A2H9TMH5</accession>
<sequence length="443" mass="50566">MGLLLAILCYSFLLKYASGTSLKACTVDDLYWGLFGASTLGEFQTAVEAAIELNCHDFLESIPSMTTPEKRIWYFAKYYGTTWEISPTLFCSTEAFHNVHSILLADNPEVLECFPEWVSKEVTKPINLATYDAVNIARTLPARSVFTGIDLGHFHATRIISLQEQREARHFDLALAIQTRNLDLIQHYIDIGIWRPTMDEAYTAFKSFGKEEYLLFLLKNLPMPPGYIIIELINDRRSDALQCILSSNPDWKARTRDVSYAVTQGLLSLLEWYASVSNDMPLPSLKSLEEACRCTRFNVVEWFLKRYYQDCLSSFNPGWKLGQEQVDTAVAGGFVHILNWVFEWFLVKYYQDRLSLFKPFMWRLEPNEVDNAVIQGCITVLKWNAAIDPTGARPSANALTLSLQSGHVNVIEWVFENYSPATDTAFRASIFLLALEQSRQRGM</sequence>
<evidence type="ECO:0000256" key="1">
    <source>
        <dbReference type="SAM" id="SignalP"/>
    </source>
</evidence>
<dbReference type="Proteomes" id="UP000240830">
    <property type="component" value="Unassembled WGS sequence"/>
</dbReference>
<keyword evidence="1" id="KW-0732">Signal</keyword>
<feature type="signal peptide" evidence="1">
    <location>
        <begin position="1"/>
        <end position="19"/>
    </location>
</feature>
<evidence type="ECO:0000313" key="3">
    <source>
        <dbReference type="Proteomes" id="UP000240830"/>
    </source>
</evidence>
<dbReference type="OrthoDB" id="63159at2759"/>
<dbReference type="AlphaFoldDB" id="A0A2H9TMH5"/>